<dbReference type="NCBIfam" id="NF033419">
    <property type="entry name" value="T6SS_TagK_dom"/>
    <property type="match status" value="1"/>
</dbReference>
<dbReference type="Proteomes" id="UP000294829">
    <property type="component" value="Unassembled WGS sequence"/>
</dbReference>
<name>A0A4R5VRD6_9BURK</name>
<dbReference type="EMBL" id="SMYL01000013">
    <property type="protein sequence ID" value="TDK61298.1"/>
    <property type="molecule type" value="Genomic_DNA"/>
</dbReference>
<dbReference type="InterPro" id="IPR047914">
    <property type="entry name" value="TagK-like_C"/>
</dbReference>
<dbReference type="AlphaFoldDB" id="A0A4R5VRD6"/>
<accession>A0A4R5VRD6</accession>
<proteinExistence type="predicted"/>
<reference evidence="1 2" key="1">
    <citation type="submission" date="2019-03" db="EMBL/GenBank/DDBJ databases">
        <title>Sapientia aquatica gen. nov., sp. nov., isolated from a crater lake.</title>
        <authorList>
            <person name="Felfoldi T."/>
            <person name="Szabo A."/>
            <person name="Toth E."/>
            <person name="Schumann P."/>
            <person name="Keki Z."/>
            <person name="Marialigeti K."/>
            <person name="Mathe I."/>
        </authorList>
    </citation>
    <scope>NUCLEOTIDE SEQUENCE [LARGE SCALE GENOMIC DNA]</scope>
    <source>
        <strain evidence="1 2">SA-152</strain>
    </source>
</reference>
<dbReference type="OrthoDB" id="8613119at2"/>
<organism evidence="1 2">
    <name type="scientific">Sapientia aquatica</name>
    <dbReference type="NCBI Taxonomy" id="1549640"/>
    <lineage>
        <taxon>Bacteria</taxon>
        <taxon>Pseudomonadati</taxon>
        <taxon>Pseudomonadota</taxon>
        <taxon>Betaproteobacteria</taxon>
        <taxon>Burkholderiales</taxon>
        <taxon>Oxalobacteraceae</taxon>
        <taxon>Sapientia</taxon>
    </lineage>
</organism>
<gene>
    <name evidence="1" type="ORF">E2I14_17095</name>
</gene>
<protein>
    <submittedName>
        <fullName evidence="1">TagK domain-containing protein</fullName>
    </submittedName>
</protein>
<comment type="caution">
    <text evidence="1">The sequence shown here is derived from an EMBL/GenBank/DDBJ whole genome shotgun (WGS) entry which is preliminary data.</text>
</comment>
<keyword evidence="2" id="KW-1185">Reference proteome</keyword>
<evidence type="ECO:0000313" key="1">
    <source>
        <dbReference type="EMBL" id="TDK61298.1"/>
    </source>
</evidence>
<sequence length="348" mass="39322">MKQGKEMKYDLNLKVKYQYGESTDEAHIVSFSEDGFLGIARFGHILPSLDFAWLEEAQCSVKWRSLGNVSAWWLQHQSQRWICTVNDQVLPCGDKVMLHHGDRIEIGLLCLEVIDPLIMGQRLTNAQPYTHHIAREIDLLIDHQFDRFPPLPLDLANPIAPTMDSNEYSHDNPFDIINSIWSESYFQIETSTPQDGSLASAGVEQHLSELRKEYFLAVLDPTSLYSQQSTQHHVIGSSSIDFSSQVISASLNHDEPLEDLLAGRLSIDAILEQLGLAENIEKPDQPNEVLRLFYPTAHSADHQKIPPELTRREHHVISPDSAYSSTSATQTTDEPDTMIKNSLLIKRG</sequence>
<evidence type="ECO:0000313" key="2">
    <source>
        <dbReference type="Proteomes" id="UP000294829"/>
    </source>
</evidence>